<comment type="caution">
    <text evidence="8">The sequence shown here is derived from an EMBL/GenBank/DDBJ whole genome shotgun (WGS) entry which is preliminary data.</text>
</comment>
<dbReference type="InterPro" id="IPR031968">
    <property type="entry name" value="VASt"/>
</dbReference>
<keyword evidence="2" id="KW-0812">Transmembrane</keyword>
<organism evidence="8 9">
    <name type="scientific">Pythium insidiosum</name>
    <name type="common">Pythiosis disease agent</name>
    <dbReference type="NCBI Taxonomy" id="114742"/>
    <lineage>
        <taxon>Eukaryota</taxon>
        <taxon>Sar</taxon>
        <taxon>Stramenopiles</taxon>
        <taxon>Oomycota</taxon>
        <taxon>Peronosporomycetes</taxon>
        <taxon>Pythiales</taxon>
        <taxon>Pythiaceae</taxon>
        <taxon>Pythium</taxon>
    </lineage>
</organism>
<evidence type="ECO:0000313" key="9">
    <source>
        <dbReference type="Proteomes" id="UP001209570"/>
    </source>
</evidence>
<evidence type="ECO:0000313" key="8">
    <source>
        <dbReference type="EMBL" id="KAJ0394371.1"/>
    </source>
</evidence>
<evidence type="ECO:0000256" key="1">
    <source>
        <dbReference type="ARBA" id="ARBA00004370"/>
    </source>
</evidence>
<dbReference type="EMBL" id="JAKCXM010000415">
    <property type="protein sequence ID" value="KAJ0394371.1"/>
    <property type="molecule type" value="Genomic_DNA"/>
</dbReference>
<dbReference type="Proteomes" id="UP001209570">
    <property type="component" value="Unassembled WGS sequence"/>
</dbReference>
<keyword evidence="3" id="KW-1133">Transmembrane helix</keyword>
<feature type="chain" id="PRO_5042063927" description="PH domain-containing protein" evidence="5">
    <location>
        <begin position="20"/>
        <end position="641"/>
    </location>
</feature>
<name>A0AAD5M4G4_PYTIN</name>
<dbReference type="PANTHER" id="PTHR47666:SF1">
    <property type="entry name" value="PROTEIN VASCULAR ASSOCIATED DEATH 1, CHLOROPLASTIC"/>
    <property type="match status" value="1"/>
</dbReference>
<evidence type="ECO:0000259" key="6">
    <source>
        <dbReference type="PROSITE" id="PS50003"/>
    </source>
</evidence>
<dbReference type="InterPro" id="IPR011993">
    <property type="entry name" value="PH-like_dom_sf"/>
</dbReference>
<dbReference type="PANTHER" id="PTHR47666">
    <property type="entry name" value="PROTEIN VASCULAR ASSOCIATED DEATH 1, CHLOROPLASTIC"/>
    <property type="match status" value="1"/>
</dbReference>
<feature type="signal peptide" evidence="5">
    <location>
        <begin position="1"/>
        <end position="19"/>
    </location>
</feature>
<evidence type="ECO:0008006" key="10">
    <source>
        <dbReference type="Google" id="ProtNLM"/>
    </source>
</evidence>
<sequence length="641" mass="69812">MKLSLLAFVFAAMAIQAAAQQSSPQDQRRADLRAEVHRAHARRMAVYDQLFNNGKGRNTCGSSSSGYQGFVDLFIVISVGLSTLVVLFRVVFRAPPAVAPASTPASTAVAAPTATARPPALVKQPASVKERLEAEIRTLLPRRSTYYSMPFFSEQMSKPEFIESLLELGDDVLEGWLLVKKGALLRGKNWKKRYVVLDGNGRVKYYPNADAARRNVNIKGSLTVHAVKPADPSELGANTLEIRGTLGGTYYFRTEDDMTARRWLCVLTKRAIQGRVPGRIDAAPMQAGSESESSAASAAEAAVTPASTFAAVAAATASGALKSHKLELMVDDMTYSKEASLRQFYVVVKFKSELHDHTAVPVGQTVPRACDKGVVNWQEQLAWQFHDHMCVECPDCQAVGSSSGTFRGLPDMMIVHVYEIHLRYLTTKIGHVAISLRELFGFIGMKSASMACSWPVISRSDAVLGQLALKVQYAVEVAGGAAVQPFLVTSDAERELLGEYEVHSSIASCAEFFQLFYANGTLNRWQSYYKARGDTEVEVGEWSPSKEYGGQVRTVSCRALTNASIGPASTMSTTTQHISFADVGQADLDKLVVEARVFLHDIPYGDCFTVEQVIVVERVGSKLVGKSYLGVPFSKGCIAFL</sequence>
<gene>
    <name evidence="8" type="ORF">P43SY_006612</name>
</gene>
<dbReference type="Pfam" id="PF16016">
    <property type="entry name" value="VASt"/>
    <property type="match status" value="1"/>
</dbReference>
<dbReference type="PROSITE" id="PS50003">
    <property type="entry name" value="PH_DOMAIN"/>
    <property type="match status" value="1"/>
</dbReference>
<reference evidence="8" key="1">
    <citation type="submission" date="2021-12" db="EMBL/GenBank/DDBJ databases">
        <title>Prjna785345.</title>
        <authorList>
            <person name="Rujirawat T."/>
            <person name="Krajaejun T."/>
        </authorList>
    </citation>
    <scope>NUCLEOTIDE SEQUENCE</scope>
    <source>
        <strain evidence="8">Pi057C3</strain>
    </source>
</reference>
<dbReference type="Pfam" id="PF00169">
    <property type="entry name" value="PH"/>
    <property type="match status" value="1"/>
</dbReference>
<evidence type="ECO:0000256" key="2">
    <source>
        <dbReference type="ARBA" id="ARBA00022692"/>
    </source>
</evidence>
<dbReference type="InterPro" id="IPR001849">
    <property type="entry name" value="PH_domain"/>
</dbReference>
<dbReference type="AlphaFoldDB" id="A0AAD5M4G4"/>
<dbReference type="PROSITE" id="PS51778">
    <property type="entry name" value="VAST"/>
    <property type="match status" value="1"/>
</dbReference>
<feature type="domain" description="VASt" evidence="7">
    <location>
        <begin position="496"/>
        <end position="641"/>
    </location>
</feature>
<dbReference type="Gene3D" id="2.30.29.30">
    <property type="entry name" value="Pleckstrin-homology domain (PH domain)/Phosphotyrosine-binding domain (PTB)"/>
    <property type="match status" value="1"/>
</dbReference>
<evidence type="ECO:0000256" key="4">
    <source>
        <dbReference type="ARBA" id="ARBA00023136"/>
    </source>
</evidence>
<evidence type="ECO:0000256" key="5">
    <source>
        <dbReference type="SAM" id="SignalP"/>
    </source>
</evidence>
<keyword evidence="5" id="KW-0732">Signal</keyword>
<accession>A0AAD5M4G4</accession>
<dbReference type="GO" id="GO:0016020">
    <property type="term" value="C:membrane"/>
    <property type="evidence" value="ECO:0007669"/>
    <property type="project" value="UniProtKB-SubCell"/>
</dbReference>
<feature type="domain" description="PH" evidence="6">
    <location>
        <begin position="170"/>
        <end position="272"/>
    </location>
</feature>
<evidence type="ECO:0000259" key="7">
    <source>
        <dbReference type="PROSITE" id="PS51778"/>
    </source>
</evidence>
<keyword evidence="9" id="KW-1185">Reference proteome</keyword>
<dbReference type="CDD" id="cd00821">
    <property type="entry name" value="PH"/>
    <property type="match status" value="1"/>
</dbReference>
<dbReference type="SMART" id="SM00233">
    <property type="entry name" value="PH"/>
    <property type="match status" value="1"/>
</dbReference>
<comment type="subcellular location">
    <subcellularLocation>
        <location evidence="1">Membrane</location>
    </subcellularLocation>
</comment>
<protein>
    <recommendedName>
        <fullName evidence="10">PH domain-containing protein</fullName>
    </recommendedName>
</protein>
<dbReference type="SUPFAM" id="SSF50729">
    <property type="entry name" value="PH domain-like"/>
    <property type="match status" value="1"/>
</dbReference>
<keyword evidence="4" id="KW-0472">Membrane</keyword>
<proteinExistence type="predicted"/>
<evidence type="ECO:0000256" key="3">
    <source>
        <dbReference type="ARBA" id="ARBA00022989"/>
    </source>
</evidence>